<dbReference type="EMBL" id="JAAGAX010000002">
    <property type="protein sequence ID" value="KAF2321831.1"/>
    <property type="molecule type" value="Genomic_DNA"/>
</dbReference>
<dbReference type="GO" id="GO:0004560">
    <property type="term" value="F:alpha-L-fucosidase activity"/>
    <property type="evidence" value="ECO:0007669"/>
    <property type="project" value="TreeGrafter"/>
</dbReference>
<dbReference type="InterPro" id="IPR012341">
    <property type="entry name" value="6hp_glycosidase-like_sf"/>
</dbReference>
<comment type="caution">
    <text evidence="2">The sequence shown here is derived from an EMBL/GenBank/DDBJ whole genome shotgun (WGS) entry which is preliminary data.</text>
</comment>
<dbReference type="PANTHER" id="PTHR31084:SF0">
    <property type="entry name" value="ALPHA-L-FUCOSIDASE 2"/>
    <property type="match status" value="1"/>
</dbReference>
<keyword evidence="3" id="KW-1185">Reference proteome</keyword>
<feature type="domain" description="Glycosyl hydrolase family 95 catalytic" evidence="1">
    <location>
        <begin position="24"/>
        <end position="247"/>
    </location>
</feature>
<gene>
    <name evidence="2" type="ORF">GH714_003010</name>
</gene>
<evidence type="ECO:0000313" key="2">
    <source>
        <dbReference type="EMBL" id="KAF2321831.1"/>
    </source>
</evidence>
<name>A0A6A6N6M4_HEVBR</name>
<dbReference type="Pfam" id="PF22124">
    <property type="entry name" value="Glyco_hydro_95_cat"/>
    <property type="match status" value="1"/>
</dbReference>
<organism evidence="2 3">
    <name type="scientific">Hevea brasiliensis</name>
    <name type="common">Para rubber tree</name>
    <name type="synonym">Siphonia brasiliensis</name>
    <dbReference type="NCBI Taxonomy" id="3981"/>
    <lineage>
        <taxon>Eukaryota</taxon>
        <taxon>Viridiplantae</taxon>
        <taxon>Streptophyta</taxon>
        <taxon>Embryophyta</taxon>
        <taxon>Tracheophyta</taxon>
        <taxon>Spermatophyta</taxon>
        <taxon>Magnoliopsida</taxon>
        <taxon>eudicotyledons</taxon>
        <taxon>Gunneridae</taxon>
        <taxon>Pentapetalae</taxon>
        <taxon>rosids</taxon>
        <taxon>fabids</taxon>
        <taxon>Malpighiales</taxon>
        <taxon>Euphorbiaceae</taxon>
        <taxon>Crotonoideae</taxon>
        <taxon>Micrandreae</taxon>
        <taxon>Hevea</taxon>
    </lineage>
</organism>
<accession>A0A6A6N6M4</accession>
<sequence length="278" mass="31527">MGSKVQKNFKHWNLLSLDQITIQVFLKNKAYPLLEGCATFLLDWLLEGPGGYLETSPSTSPEHMFIAPDGIPASVSYSTTMDMSIIKEVFSAIVSAAEVLMSRFWEKNEDELVQNVREAQPRLYQQKLPEMVLLWNGHAQDFEDPDIHHRHVSHLFGLFPGHTIAVEKTPDLCKAADYTLYKRGEEGPGWSTVWKTALWARLHNSEHAYLMVKHQFDLVDPDNESKYEGVLYSNLFTAHPSFQIRSAIAEMLVQSTAKDFYLLPALPRASGETVVSKD</sequence>
<dbReference type="InterPro" id="IPR054363">
    <property type="entry name" value="GH95_cat"/>
</dbReference>
<dbReference type="SUPFAM" id="SSF48208">
    <property type="entry name" value="Six-hairpin glycosidases"/>
    <property type="match status" value="1"/>
</dbReference>
<proteinExistence type="predicted"/>
<dbReference type="GO" id="GO:0005975">
    <property type="term" value="P:carbohydrate metabolic process"/>
    <property type="evidence" value="ECO:0007669"/>
    <property type="project" value="InterPro"/>
</dbReference>
<evidence type="ECO:0000259" key="1">
    <source>
        <dbReference type="Pfam" id="PF22124"/>
    </source>
</evidence>
<dbReference type="AlphaFoldDB" id="A0A6A6N6M4"/>
<dbReference type="InterPro" id="IPR008928">
    <property type="entry name" value="6-hairpin_glycosidase_sf"/>
</dbReference>
<protein>
    <recommendedName>
        <fullName evidence="1">Glycosyl hydrolase family 95 catalytic domain-containing protein</fullName>
    </recommendedName>
</protein>
<evidence type="ECO:0000313" key="3">
    <source>
        <dbReference type="Proteomes" id="UP000467840"/>
    </source>
</evidence>
<dbReference type="Gene3D" id="1.50.10.10">
    <property type="match status" value="1"/>
</dbReference>
<dbReference type="PANTHER" id="PTHR31084">
    <property type="entry name" value="ALPHA-L-FUCOSIDASE 2"/>
    <property type="match status" value="1"/>
</dbReference>
<reference evidence="2 3" key="1">
    <citation type="journal article" date="2020" name="Mol. Plant">
        <title>The Chromosome-Based Rubber Tree Genome Provides New Insights into Spurge Genome Evolution and Rubber Biosynthesis.</title>
        <authorList>
            <person name="Liu J."/>
            <person name="Shi C."/>
            <person name="Shi C.C."/>
            <person name="Li W."/>
            <person name="Zhang Q.J."/>
            <person name="Zhang Y."/>
            <person name="Li K."/>
            <person name="Lu H.F."/>
            <person name="Shi C."/>
            <person name="Zhu S.T."/>
            <person name="Xiao Z.Y."/>
            <person name="Nan H."/>
            <person name="Yue Y."/>
            <person name="Zhu X.G."/>
            <person name="Wu Y."/>
            <person name="Hong X.N."/>
            <person name="Fan G.Y."/>
            <person name="Tong Y."/>
            <person name="Zhang D."/>
            <person name="Mao C.L."/>
            <person name="Liu Y.L."/>
            <person name="Hao S.J."/>
            <person name="Liu W.Q."/>
            <person name="Lv M.Q."/>
            <person name="Zhang H.B."/>
            <person name="Liu Y."/>
            <person name="Hu-Tang G.R."/>
            <person name="Wang J.P."/>
            <person name="Wang J.H."/>
            <person name="Sun Y.H."/>
            <person name="Ni S.B."/>
            <person name="Chen W.B."/>
            <person name="Zhang X.C."/>
            <person name="Jiao Y.N."/>
            <person name="Eichler E.E."/>
            <person name="Li G.H."/>
            <person name="Liu X."/>
            <person name="Gao L.Z."/>
        </authorList>
    </citation>
    <scope>NUCLEOTIDE SEQUENCE [LARGE SCALE GENOMIC DNA]</scope>
    <source>
        <strain evidence="3">cv. GT1</strain>
        <tissue evidence="2">Leaf</tissue>
    </source>
</reference>
<dbReference type="Proteomes" id="UP000467840">
    <property type="component" value="Chromosome 11"/>
</dbReference>